<accession>A0A0F9AGL8</accession>
<organism evidence="2">
    <name type="scientific">marine sediment metagenome</name>
    <dbReference type="NCBI Taxonomy" id="412755"/>
    <lineage>
        <taxon>unclassified sequences</taxon>
        <taxon>metagenomes</taxon>
        <taxon>ecological metagenomes</taxon>
    </lineage>
</organism>
<dbReference type="PANTHER" id="PTHR24220:SF86">
    <property type="entry name" value="ABC TRANSPORTER ABCH.1"/>
    <property type="match status" value="1"/>
</dbReference>
<dbReference type="GO" id="GO:0005886">
    <property type="term" value="C:plasma membrane"/>
    <property type="evidence" value="ECO:0007669"/>
    <property type="project" value="TreeGrafter"/>
</dbReference>
<name>A0A0F9AGL8_9ZZZZ</name>
<dbReference type="InterPro" id="IPR015854">
    <property type="entry name" value="ABC_transpr_LolD-like"/>
</dbReference>
<dbReference type="Pfam" id="PF00005">
    <property type="entry name" value="ABC_tran"/>
    <property type="match status" value="1"/>
</dbReference>
<proteinExistence type="predicted"/>
<dbReference type="PANTHER" id="PTHR24220">
    <property type="entry name" value="IMPORT ATP-BINDING PROTEIN"/>
    <property type="match status" value="1"/>
</dbReference>
<evidence type="ECO:0000259" key="1">
    <source>
        <dbReference type="Pfam" id="PF00005"/>
    </source>
</evidence>
<dbReference type="AlphaFoldDB" id="A0A0F9AGL8"/>
<comment type="caution">
    <text evidence="2">The sequence shown here is derived from an EMBL/GenBank/DDBJ whole genome shotgun (WGS) entry which is preliminary data.</text>
</comment>
<dbReference type="EMBL" id="LAZR01054844">
    <property type="protein sequence ID" value="KKK77674.1"/>
    <property type="molecule type" value="Genomic_DNA"/>
</dbReference>
<dbReference type="InterPro" id="IPR027417">
    <property type="entry name" value="P-loop_NTPase"/>
</dbReference>
<dbReference type="Gene3D" id="3.40.50.300">
    <property type="entry name" value="P-loop containing nucleotide triphosphate hydrolases"/>
    <property type="match status" value="1"/>
</dbReference>
<dbReference type="InterPro" id="IPR003439">
    <property type="entry name" value="ABC_transporter-like_ATP-bd"/>
</dbReference>
<reference evidence="2" key="1">
    <citation type="journal article" date="2015" name="Nature">
        <title>Complex archaea that bridge the gap between prokaryotes and eukaryotes.</title>
        <authorList>
            <person name="Spang A."/>
            <person name="Saw J.H."/>
            <person name="Jorgensen S.L."/>
            <person name="Zaremba-Niedzwiedzka K."/>
            <person name="Martijn J."/>
            <person name="Lind A.E."/>
            <person name="van Eijk R."/>
            <person name="Schleper C."/>
            <person name="Guy L."/>
            <person name="Ettema T.J."/>
        </authorList>
    </citation>
    <scope>NUCLEOTIDE SEQUENCE</scope>
</reference>
<gene>
    <name evidence="2" type="ORF">LCGC14_2851210</name>
</gene>
<protein>
    <recommendedName>
        <fullName evidence="1">ABC transporter domain-containing protein</fullName>
    </recommendedName>
</protein>
<dbReference type="SUPFAM" id="SSF52540">
    <property type="entry name" value="P-loop containing nucleoside triphosphate hydrolases"/>
    <property type="match status" value="1"/>
</dbReference>
<sequence>MSQAKEVLSHAGLIDKANRLPGMISGGENERVAVARAIVNEPPLLLADEPTGNLDTKTSCEIMELLKRLNSEGMTIIMVTHSPQCAGYAHRILNLSDGYLVSSS</sequence>
<dbReference type="GO" id="GO:0022857">
    <property type="term" value="F:transmembrane transporter activity"/>
    <property type="evidence" value="ECO:0007669"/>
    <property type="project" value="TreeGrafter"/>
</dbReference>
<feature type="domain" description="ABC transporter" evidence="1">
    <location>
        <begin position="2"/>
        <end position="51"/>
    </location>
</feature>
<dbReference type="GO" id="GO:0005524">
    <property type="term" value="F:ATP binding"/>
    <property type="evidence" value="ECO:0007669"/>
    <property type="project" value="InterPro"/>
</dbReference>
<evidence type="ECO:0000313" key="2">
    <source>
        <dbReference type="EMBL" id="KKK77674.1"/>
    </source>
</evidence>
<dbReference type="GO" id="GO:0016887">
    <property type="term" value="F:ATP hydrolysis activity"/>
    <property type="evidence" value="ECO:0007669"/>
    <property type="project" value="InterPro"/>
</dbReference>